<dbReference type="SUPFAM" id="SSF52172">
    <property type="entry name" value="CheY-like"/>
    <property type="match status" value="1"/>
</dbReference>
<reference evidence="4" key="1">
    <citation type="journal article" date="2020" name="mSystems">
        <title>Genome- and Community-Level Interaction Insights into Carbon Utilization and Element Cycling Functions of Hydrothermarchaeota in Hydrothermal Sediment.</title>
        <authorList>
            <person name="Zhou Z."/>
            <person name="Liu Y."/>
            <person name="Xu W."/>
            <person name="Pan J."/>
            <person name="Luo Z.H."/>
            <person name="Li M."/>
        </authorList>
    </citation>
    <scope>NUCLEOTIDE SEQUENCE [LARGE SCALE GENOMIC DNA]</scope>
    <source>
        <strain evidence="4">HyVt-577</strain>
    </source>
</reference>
<accession>A0A7V4WUX4</accession>
<keyword evidence="1 2" id="KW-0597">Phosphoprotein</keyword>
<feature type="domain" description="Response regulatory" evidence="3">
    <location>
        <begin position="5"/>
        <end position="117"/>
    </location>
</feature>
<evidence type="ECO:0000256" key="1">
    <source>
        <dbReference type="ARBA" id="ARBA00022553"/>
    </source>
</evidence>
<dbReference type="EMBL" id="DRQG01000062">
    <property type="protein sequence ID" value="HGY55323.1"/>
    <property type="molecule type" value="Genomic_DNA"/>
</dbReference>
<dbReference type="PROSITE" id="PS50110">
    <property type="entry name" value="RESPONSE_REGULATORY"/>
    <property type="match status" value="1"/>
</dbReference>
<dbReference type="Pfam" id="PF00072">
    <property type="entry name" value="Response_reg"/>
    <property type="match status" value="1"/>
</dbReference>
<gene>
    <name evidence="4" type="ORF">ENK44_06470</name>
</gene>
<dbReference type="CDD" id="cd17536">
    <property type="entry name" value="REC_YesN-like"/>
    <property type="match status" value="1"/>
</dbReference>
<dbReference type="PANTHER" id="PTHR44591">
    <property type="entry name" value="STRESS RESPONSE REGULATOR PROTEIN 1"/>
    <property type="match status" value="1"/>
</dbReference>
<dbReference type="InterPro" id="IPR001789">
    <property type="entry name" value="Sig_transdc_resp-reg_receiver"/>
</dbReference>
<dbReference type="Gene3D" id="3.40.50.2300">
    <property type="match status" value="1"/>
</dbReference>
<dbReference type="SMART" id="SM00448">
    <property type="entry name" value="REC"/>
    <property type="match status" value="1"/>
</dbReference>
<dbReference type="Proteomes" id="UP000885779">
    <property type="component" value="Unassembled WGS sequence"/>
</dbReference>
<name>A0A7V4WUX4_CALAY</name>
<evidence type="ECO:0000259" key="3">
    <source>
        <dbReference type="PROSITE" id="PS50110"/>
    </source>
</evidence>
<comment type="caution">
    <text evidence="4">The sequence shown here is derived from an EMBL/GenBank/DDBJ whole genome shotgun (WGS) entry which is preliminary data.</text>
</comment>
<sequence length="122" mass="13938">MNALKAIIIDDVRLIRTELKILLQDISGIEVAGEAANGKEALDKISQLKPDILFLDIHLPDFSGFELLKKVKGDFKVIFISSFFNQYIQEAERYNPVEFLMKPINKEQLFKVVNQVINQSSK</sequence>
<protein>
    <submittedName>
        <fullName evidence="4">Response regulator transcription factor</fullName>
    </submittedName>
</protein>
<evidence type="ECO:0000313" key="4">
    <source>
        <dbReference type="EMBL" id="HGY55323.1"/>
    </source>
</evidence>
<evidence type="ECO:0000256" key="2">
    <source>
        <dbReference type="PROSITE-ProRule" id="PRU00169"/>
    </source>
</evidence>
<dbReference type="AlphaFoldDB" id="A0A7V4WUX4"/>
<dbReference type="PANTHER" id="PTHR44591:SF24">
    <property type="entry name" value="PROTEIN-GLUTAMATE METHYLESTERASE_PROTEIN-GLUTAMINE GLUTAMINASE 1"/>
    <property type="match status" value="1"/>
</dbReference>
<organism evidence="4">
    <name type="scientific">Caldithrix abyssi</name>
    <dbReference type="NCBI Taxonomy" id="187145"/>
    <lineage>
        <taxon>Bacteria</taxon>
        <taxon>Pseudomonadati</taxon>
        <taxon>Calditrichota</taxon>
        <taxon>Calditrichia</taxon>
        <taxon>Calditrichales</taxon>
        <taxon>Calditrichaceae</taxon>
        <taxon>Caldithrix</taxon>
    </lineage>
</organism>
<feature type="modified residue" description="4-aspartylphosphate" evidence="2">
    <location>
        <position position="56"/>
    </location>
</feature>
<dbReference type="GO" id="GO:0000160">
    <property type="term" value="P:phosphorelay signal transduction system"/>
    <property type="evidence" value="ECO:0007669"/>
    <property type="project" value="InterPro"/>
</dbReference>
<dbReference type="InterPro" id="IPR050595">
    <property type="entry name" value="Bact_response_regulator"/>
</dbReference>
<dbReference type="InterPro" id="IPR011006">
    <property type="entry name" value="CheY-like_superfamily"/>
</dbReference>
<proteinExistence type="predicted"/>